<evidence type="ECO:0000313" key="2">
    <source>
        <dbReference type="Proteomes" id="UP000012220"/>
    </source>
</evidence>
<gene>
    <name evidence="1" type="ORF">LEP1GSC115_1926</name>
</gene>
<dbReference type="BioCyc" id="LINT1085541:G11IQ-3591-MONOMER"/>
<evidence type="ECO:0000313" key="1">
    <source>
        <dbReference type="EMBL" id="EMY24254.1"/>
    </source>
</evidence>
<dbReference type="AlphaFoldDB" id="N1UKS6"/>
<proteinExistence type="predicted"/>
<name>N1UKS6_LEPIR</name>
<sequence>MKPEFIVIHFDKIEEKFAVLERAKRAEELARSLSEYLASRGTKRMCKAGVRVALAISNRAGSRSP</sequence>
<protein>
    <submittedName>
        <fullName evidence="1">Uncharacterized protein</fullName>
    </submittedName>
</protein>
<dbReference type="Proteomes" id="UP000012220">
    <property type="component" value="Unassembled WGS sequence"/>
</dbReference>
<dbReference type="EMBL" id="AHNY02000202">
    <property type="protein sequence ID" value="EMY24254.1"/>
    <property type="molecule type" value="Genomic_DNA"/>
</dbReference>
<accession>N1UKS6</accession>
<comment type="caution">
    <text evidence="1">The sequence shown here is derived from an EMBL/GenBank/DDBJ whole genome shotgun (WGS) entry which is preliminary data.</text>
</comment>
<organism evidence="1 2">
    <name type="scientific">Leptospira interrogans serovar Australis str. 200703203</name>
    <dbReference type="NCBI Taxonomy" id="1085541"/>
    <lineage>
        <taxon>Bacteria</taxon>
        <taxon>Pseudomonadati</taxon>
        <taxon>Spirochaetota</taxon>
        <taxon>Spirochaetia</taxon>
        <taxon>Leptospirales</taxon>
        <taxon>Leptospiraceae</taxon>
        <taxon>Leptospira</taxon>
    </lineage>
</organism>
<reference evidence="1 2" key="1">
    <citation type="submission" date="2013-02" db="EMBL/GenBank/DDBJ databases">
        <authorList>
            <person name="Harkins D.M."/>
            <person name="Durkin A.S."/>
            <person name="Brinkac L.M."/>
            <person name="Haft D.H."/>
            <person name="Selengut J.D."/>
            <person name="Sanka R."/>
            <person name="DePew J."/>
            <person name="Purushe J."/>
            <person name="Picardeau M."/>
            <person name="Werts C."/>
            <person name="Goarant C."/>
            <person name="Vinetz J.M."/>
            <person name="Sutton G.G."/>
            <person name="Nierman W.C."/>
            <person name="Fouts D.E."/>
        </authorList>
    </citation>
    <scope>NUCLEOTIDE SEQUENCE [LARGE SCALE GENOMIC DNA]</scope>
    <source>
        <strain evidence="1 2">200703203</strain>
    </source>
</reference>